<dbReference type="GeneID" id="20324341"/>
<proteinExistence type="inferred from homology"/>
<comment type="subcellular location">
    <subcellularLocation>
        <location evidence="1">Membrane</location>
        <topology evidence="1">Multi-pass membrane protein</topology>
    </subcellularLocation>
</comment>
<feature type="transmembrane region" description="Helical" evidence="10">
    <location>
        <begin position="551"/>
        <end position="573"/>
    </location>
</feature>
<dbReference type="OrthoDB" id="297496at2759"/>
<name>A0A074Z7G8_OPIVI</name>
<dbReference type="CTD" id="20324341"/>
<keyword evidence="6 10" id="KW-0472">Membrane</keyword>
<dbReference type="RefSeq" id="XP_009174730.1">
    <property type="nucleotide sequence ID" value="XM_009176466.1"/>
</dbReference>
<evidence type="ECO:0000256" key="8">
    <source>
        <dbReference type="RuleBase" id="RU003857"/>
    </source>
</evidence>
<feature type="region of interest" description="Disordered" evidence="9">
    <location>
        <begin position="453"/>
        <end position="476"/>
    </location>
</feature>
<sequence length="627" mass="70831">MEYTRQPTSQYVAYHSPHSALPRFKKVVAGEEHLCASNNGDSVTGTTFRLPRFKKVVAGEEHLCASNNGDSVTGKSATPIETIENTTKQSTQNGENKAVNIFTLEGDFENRQSYSEPGEQRNLILPKTRCEKAKGYCKAFISFLFSHIGLCLLVIGYCALGAIIFLRIEKDHQIGSIMKHRCNVTNATQQIQRLLVEMQKTLIKNCTIFTIQWIAEYINRNPDQANTTSLIRLLQPYEEEPRRQITNFSLGYPEERSPFEPLVNKSSGPLAQLFDQLDQIQSEIVQHFQQQAMNFSGSLIIATFGAFEDGWKPRDQGAFSLLHNLNVSRSTNHSMCCSAQCADLSESEKHQVMWTLTGALLYATTVITTIGYGHIVPRTELGRFVTVLYAMFGIPLVLLFMANLGGFLASCVRLFYKLCLRSRQKRQPEQKANSSREMFKKTPPKELQMKINTITQNDTDQQTATTEGSMKEGKKNGQLSIPITAHPRRSSVQHFIHALATSQSLISKRANKPNGKSQEIRVPIWLTLLIILIYLIIGAIIFSIWEGWSVLQSAYFVFITLSTIGFGDFVPGIQKDQWYKDSRKPIFCCFYLLIGLSMIAMCFSLMQEEVKTKFRRFAERIGLVDGK</sequence>
<dbReference type="PRINTS" id="PR01333">
    <property type="entry name" value="2POREKCHANEL"/>
</dbReference>
<feature type="domain" description="Potassium channel" evidence="11">
    <location>
        <begin position="530"/>
        <end position="609"/>
    </location>
</feature>
<gene>
    <name evidence="12" type="ORF">T265_10173</name>
</gene>
<feature type="transmembrane region" description="Helical" evidence="10">
    <location>
        <begin position="585"/>
        <end position="606"/>
    </location>
</feature>
<dbReference type="GO" id="GO:0022841">
    <property type="term" value="F:potassium ion leak channel activity"/>
    <property type="evidence" value="ECO:0007669"/>
    <property type="project" value="TreeGrafter"/>
</dbReference>
<evidence type="ECO:0000256" key="7">
    <source>
        <dbReference type="ARBA" id="ARBA00023303"/>
    </source>
</evidence>
<dbReference type="STRING" id="6198.A0A074Z7G8"/>
<dbReference type="SUPFAM" id="SSF81324">
    <property type="entry name" value="Voltage-gated potassium channels"/>
    <property type="match status" value="2"/>
</dbReference>
<dbReference type="InterPro" id="IPR003280">
    <property type="entry name" value="2pore_dom_K_chnl"/>
</dbReference>
<feature type="compositionally biased region" description="Low complexity" evidence="9">
    <location>
        <begin position="453"/>
        <end position="466"/>
    </location>
</feature>
<keyword evidence="7 8" id="KW-0407">Ion channel</keyword>
<dbReference type="Gene3D" id="1.10.287.70">
    <property type="match status" value="1"/>
</dbReference>
<evidence type="ECO:0000256" key="10">
    <source>
        <dbReference type="SAM" id="Phobius"/>
    </source>
</evidence>
<evidence type="ECO:0000313" key="12">
    <source>
        <dbReference type="EMBL" id="KER21527.1"/>
    </source>
</evidence>
<keyword evidence="5 8" id="KW-0406">Ion transport</keyword>
<keyword evidence="13" id="KW-1185">Reference proteome</keyword>
<dbReference type="PANTHER" id="PTHR11003">
    <property type="entry name" value="POTASSIUM CHANNEL, SUBFAMILY K"/>
    <property type="match status" value="1"/>
</dbReference>
<evidence type="ECO:0000256" key="9">
    <source>
        <dbReference type="SAM" id="MobiDB-lite"/>
    </source>
</evidence>
<dbReference type="PANTHER" id="PTHR11003:SF352">
    <property type="entry name" value="BCDNA.GH04802-RELATED"/>
    <property type="match status" value="1"/>
</dbReference>
<dbReference type="GO" id="GO:0015271">
    <property type="term" value="F:outward rectifier potassium channel activity"/>
    <property type="evidence" value="ECO:0007669"/>
    <property type="project" value="TreeGrafter"/>
</dbReference>
<accession>A0A074Z7G8</accession>
<dbReference type="EMBL" id="KL596960">
    <property type="protein sequence ID" value="KER21527.1"/>
    <property type="molecule type" value="Genomic_DNA"/>
</dbReference>
<dbReference type="AlphaFoldDB" id="A0A074Z7G8"/>
<feature type="transmembrane region" description="Helical" evidence="10">
    <location>
        <begin position="387"/>
        <end position="416"/>
    </location>
</feature>
<evidence type="ECO:0000256" key="2">
    <source>
        <dbReference type="ARBA" id="ARBA00022448"/>
    </source>
</evidence>
<evidence type="ECO:0000256" key="1">
    <source>
        <dbReference type="ARBA" id="ARBA00004141"/>
    </source>
</evidence>
<feature type="transmembrane region" description="Helical" evidence="10">
    <location>
        <begin position="352"/>
        <end position="375"/>
    </location>
</feature>
<feature type="transmembrane region" description="Helical" evidence="10">
    <location>
        <begin position="522"/>
        <end position="545"/>
    </location>
</feature>
<protein>
    <recommendedName>
        <fullName evidence="11">Potassium channel domain-containing protein</fullName>
    </recommendedName>
</protein>
<comment type="similarity">
    <text evidence="8">Belongs to the two pore domain potassium channel (TC 1.A.1.8) family.</text>
</comment>
<evidence type="ECO:0000256" key="3">
    <source>
        <dbReference type="ARBA" id="ARBA00022692"/>
    </source>
</evidence>
<dbReference type="GO" id="GO:0030322">
    <property type="term" value="P:stabilization of membrane potential"/>
    <property type="evidence" value="ECO:0007669"/>
    <property type="project" value="TreeGrafter"/>
</dbReference>
<keyword evidence="2 8" id="KW-0813">Transport</keyword>
<dbReference type="GO" id="GO:0005886">
    <property type="term" value="C:plasma membrane"/>
    <property type="evidence" value="ECO:0007669"/>
    <property type="project" value="TreeGrafter"/>
</dbReference>
<evidence type="ECO:0000256" key="5">
    <source>
        <dbReference type="ARBA" id="ARBA00023065"/>
    </source>
</evidence>
<keyword evidence="4 10" id="KW-1133">Transmembrane helix</keyword>
<evidence type="ECO:0000313" key="13">
    <source>
        <dbReference type="Proteomes" id="UP000054324"/>
    </source>
</evidence>
<dbReference type="InterPro" id="IPR013099">
    <property type="entry name" value="K_chnl_dom"/>
</dbReference>
<dbReference type="Proteomes" id="UP000054324">
    <property type="component" value="Unassembled WGS sequence"/>
</dbReference>
<keyword evidence="3 8" id="KW-0812">Transmembrane</keyword>
<evidence type="ECO:0000256" key="6">
    <source>
        <dbReference type="ARBA" id="ARBA00023136"/>
    </source>
</evidence>
<dbReference type="Pfam" id="PF07885">
    <property type="entry name" value="Ion_trans_2"/>
    <property type="match status" value="2"/>
</dbReference>
<evidence type="ECO:0000256" key="4">
    <source>
        <dbReference type="ARBA" id="ARBA00022989"/>
    </source>
</evidence>
<reference evidence="12 13" key="1">
    <citation type="submission" date="2013-11" db="EMBL/GenBank/DDBJ databases">
        <title>Opisthorchis viverrini - life in the bile duct.</title>
        <authorList>
            <person name="Young N.D."/>
            <person name="Nagarajan N."/>
            <person name="Lin S.J."/>
            <person name="Korhonen P.K."/>
            <person name="Jex A.R."/>
            <person name="Hall R.S."/>
            <person name="Safavi-Hemami H."/>
            <person name="Kaewkong W."/>
            <person name="Bertrand D."/>
            <person name="Gao S."/>
            <person name="Seet Q."/>
            <person name="Wongkham S."/>
            <person name="Teh B.T."/>
            <person name="Wongkham C."/>
            <person name="Intapan P.M."/>
            <person name="Maleewong W."/>
            <person name="Yang X."/>
            <person name="Hu M."/>
            <person name="Wang Z."/>
            <person name="Hofmann A."/>
            <person name="Sternberg P.W."/>
            <person name="Tan P."/>
            <person name="Wang J."/>
            <person name="Gasser R.B."/>
        </authorList>
    </citation>
    <scope>NUCLEOTIDE SEQUENCE [LARGE SCALE GENOMIC DNA]</scope>
</reference>
<evidence type="ECO:0000259" key="11">
    <source>
        <dbReference type="Pfam" id="PF07885"/>
    </source>
</evidence>
<feature type="domain" description="Potassium channel" evidence="11">
    <location>
        <begin position="353"/>
        <end position="408"/>
    </location>
</feature>
<feature type="transmembrane region" description="Helical" evidence="10">
    <location>
        <begin position="139"/>
        <end position="166"/>
    </location>
</feature>
<organism evidence="12 13">
    <name type="scientific">Opisthorchis viverrini</name>
    <name type="common">Southeast Asian liver fluke</name>
    <dbReference type="NCBI Taxonomy" id="6198"/>
    <lineage>
        <taxon>Eukaryota</taxon>
        <taxon>Metazoa</taxon>
        <taxon>Spiralia</taxon>
        <taxon>Lophotrochozoa</taxon>
        <taxon>Platyhelminthes</taxon>
        <taxon>Trematoda</taxon>
        <taxon>Digenea</taxon>
        <taxon>Opisthorchiida</taxon>
        <taxon>Opisthorchiata</taxon>
        <taxon>Opisthorchiidae</taxon>
        <taxon>Opisthorchis</taxon>
    </lineage>
</organism>
<dbReference type="KEGG" id="ovi:T265_10173"/>